<dbReference type="EMBL" id="GBXM01057341">
    <property type="protein sequence ID" value="JAH51236.1"/>
    <property type="molecule type" value="Transcribed_RNA"/>
</dbReference>
<name>A0A0E9TCD0_ANGAN</name>
<dbReference type="AlphaFoldDB" id="A0A0E9TCD0"/>
<protein>
    <submittedName>
        <fullName evidence="1">Uncharacterized protein</fullName>
    </submittedName>
</protein>
<reference evidence="1" key="1">
    <citation type="submission" date="2014-11" db="EMBL/GenBank/DDBJ databases">
        <authorList>
            <person name="Amaro Gonzalez C."/>
        </authorList>
    </citation>
    <scope>NUCLEOTIDE SEQUENCE</scope>
</reference>
<organism evidence="1">
    <name type="scientific">Anguilla anguilla</name>
    <name type="common">European freshwater eel</name>
    <name type="synonym">Muraena anguilla</name>
    <dbReference type="NCBI Taxonomy" id="7936"/>
    <lineage>
        <taxon>Eukaryota</taxon>
        <taxon>Metazoa</taxon>
        <taxon>Chordata</taxon>
        <taxon>Craniata</taxon>
        <taxon>Vertebrata</taxon>
        <taxon>Euteleostomi</taxon>
        <taxon>Actinopterygii</taxon>
        <taxon>Neopterygii</taxon>
        <taxon>Teleostei</taxon>
        <taxon>Anguilliformes</taxon>
        <taxon>Anguillidae</taxon>
        <taxon>Anguilla</taxon>
    </lineage>
</organism>
<accession>A0A0E9TCD0</accession>
<evidence type="ECO:0000313" key="1">
    <source>
        <dbReference type="EMBL" id="JAH51236.1"/>
    </source>
</evidence>
<proteinExistence type="predicted"/>
<reference evidence="1" key="2">
    <citation type="journal article" date="2015" name="Fish Shellfish Immunol.">
        <title>Early steps in the European eel (Anguilla anguilla)-Vibrio vulnificus interaction in the gills: Role of the RtxA13 toxin.</title>
        <authorList>
            <person name="Callol A."/>
            <person name="Pajuelo D."/>
            <person name="Ebbesson L."/>
            <person name="Teles M."/>
            <person name="MacKenzie S."/>
            <person name="Amaro C."/>
        </authorList>
    </citation>
    <scope>NUCLEOTIDE SEQUENCE</scope>
</reference>
<sequence length="44" mass="5064">MLKYSTPELQKALLTLFNLILQTGCSPEIWSQGFYISNLQLCEQ</sequence>